<dbReference type="EMBL" id="FQUC01000001">
    <property type="protein sequence ID" value="SHE59794.1"/>
    <property type="molecule type" value="Genomic_DNA"/>
</dbReference>
<dbReference type="AlphaFoldDB" id="A0A1M4USW7"/>
<feature type="non-terminal residue" evidence="2">
    <location>
        <position position="1"/>
    </location>
</feature>
<accession>A0A1M4USW7</accession>
<feature type="region of interest" description="Disordered" evidence="1">
    <location>
        <begin position="119"/>
        <end position="166"/>
    </location>
</feature>
<organism evidence="2 3">
    <name type="scientific">Dysgonomonas macrotermitis</name>
    <dbReference type="NCBI Taxonomy" id="1346286"/>
    <lineage>
        <taxon>Bacteria</taxon>
        <taxon>Pseudomonadati</taxon>
        <taxon>Bacteroidota</taxon>
        <taxon>Bacteroidia</taxon>
        <taxon>Bacteroidales</taxon>
        <taxon>Dysgonomonadaceae</taxon>
        <taxon>Dysgonomonas</taxon>
    </lineage>
</organism>
<protein>
    <recommendedName>
        <fullName evidence="4">DNA methylase</fullName>
    </recommendedName>
</protein>
<evidence type="ECO:0000313" key="3">
    <source>
        <dbReference type="Proteomes" id="UP000184480"/>
    </source>
</evidence>
<evidence type="ECO:0000256" key="1">
    <source>
        <dbReference type="SAM" id="MobiDB-lite"/>
    </source>
</evidence>
<proteinExistence type="predicted"/>
<gene>
    <name evidence="2" type="ORF">SAMN05444362_101685</name>
</gene>
<dbReference type="Proteomes" id="UP000184480">
    <property type="component" value="Unassembled WGS sequence"/>
</dbReference>
<feature type="region of interest" description="Disordered" evidence="1">
    <location>
        <begin position="182"/>
        <end position="201"/>
    </location>
</feature>
<dbReference type="STRING" id="1346286.SAMN05444362_101685"/>
<name>A0A1M4USW7_9BACT</name>
<evidence type="ECO:0000313" key="2">
    <source>
        <dbReference type="EMBL" id="SHE59794.1"/>
    </source>
</evidence>
<reference evidence="3" key="1">
    <citation type="submission" date="2016-11" db="EMBL/GenBank/DDBJ databases">
        <authorList>
            <person name="Varghese N."/>
            <person name="Submissions S."/>
        </authorList>
    </citation>
    <scope>NUCLEOTIDE SEQUENCE [LARGE SCALE GENOMIC DNA]</scope>
    <source>
        <strain evidence="3">DSM 27370</strain>
    </source>
</reference>
<feature type="compositionally biased region" description="Polar residues" evidence="1">
    <location>
        <begin position="125"/>
        <end position="134"/>
    </location>
</feature>
<sequence length="201" mass="22646">FKIGELYGFKILVKTEESQKEGSMFKDNRFFIEGEGNIKYSYNNGHIATDPILASVNFLKALERIPAHIEKYQSDNQKLEKDLPVLREVMDSVWKKEPELKELKSQLDSLSRQINLSLENKDKNQGQAQATNVQGEKDMKPEVSVSAPTANIREEPSGIRSGQPMSIKDIVEANPGRIIIASPDTGFRQESQPVKPKGFKL</sequence>
<evidence type="ECO:0008006" key="4">
    <source>
        <dbReference type="Google" id="ProtNLM"/>
    </source>
</evidence>
<keyword evidence="3" id="KW-1185">Reference proteome</keyword>